<protein>
    <recommendedName>
        <fullName evidence="3">F-box domain-containing protein</fullName>
    </recommendedName>
</protein>
<comment type="caution">
    <text evidence="1">The sequence shown here is derived from an EMBL/GenBank/DDBJ whole genome shotgun (WGS) entry which is preliminary data.</text>
</comment>
<dbReference type="AlphaFoldDB" id="A0A9P8D3P7"/>
<reference evidence="1" key="1">
    <citation type="journal article" date="2021" name="Mol. Plant Microbe Interact.">
        <title>Telomere to telomere genome assembly of Fusarium musae F31, causal agent of crown rot disease of banana.</title>
        <authorList>
            <person name="Degradi L."/>
            <person name="Tava V."/>
            <person name="Kunova A."/>
            <person name="Cortesi P."/>
            <person name="Saracchi M."/>
            <person name="Pasquali M."/>
        </authorList>
    </citation>
    <scope>NUCLEOTIDE SEQUENCE</scope>
    <source>
        <strain evidence="1">F31</strain>
    </source>
</reference>
<dbReference type="KEGG" id="fmu:J7337_013886"/>
<dbReference type="EMBL" id="JAHBCI010000012">
    <property type="protein sequence ID" value="KAG9494747.1"/>
    <property type="molecule type" value="Genomic_DNA"/>
</dbReference>
<dbReference type="GeneID" id="68321742"/>
<dbReference type="RefSeq" id="XP_044673747.1">
    <property type="nucleotide sequence ID" value="XM_044831361.1"/>
</dbReference>
<organism evidence="1 2">
    <name type="scientific">Fusarium musae</name>
    <dbReference type="NCBI Taxonomy" id="1042133"/>
    <lineage>
        <taxon>Eukaryota</taxon>
        <taxon>Fungi</taxon>
        <taxon>Dikarya</taxon>
        <taxon>Ascomycota</taxon>
        <taxon>Pezizomycotina</taxon>
        <taxon>Sordariomycetes</taxon>
        <taxon>Hypocreomycetidae</taxon>
        <taxon>Hypocreales</taxon>
        <taxon>Nectriaceae</taxon>
        <taxon>Fusarium</taxon>
    </lineage>
</organism>
<sequence>MGIQKLLKVLRLDASEKQYVATDDIQSTGDNMELTFYSIADPGQPSDIGLKTLPTELVVKIATALHPIDRASLAFTSSWLHRIIGNALKLNQFDRAEFLRRLELDGMWLSEIFCEACQKFHEPRKSRDFTPKEARRACVKYGDPKLEEKSFSPYLEDINFDIVAALSRFSRFRHKFTAQSDFAAQWVHLEDMVVCTTHYDYPEDPHVRVEQSIYYSQDDHIQIKSQRTLFTGRSTGRDLLGILNRASALSWIIYDNAPELSKICAHTNWPGLYPFLFRPDDEFKWRRGQWSFRFRPPRQSPAAMHMDSQR</sequence>
<keyword evidence="2" id="KW-1185">Reference proteome</keyword>
<evidence type="ECO:0008006" key="3">
    <source>
        <dbReference type="Google" id="ProtNLM"/>
    </source>
</evidence>
<accession>A0A9P8D3P7</accession>
<proteinExistence type="predicted"/>
<evidence type="ECO:0000313" key="2">
    <source>
        <dbReference type="Proteomes" id="UP000827133"/>
    </source>
</evidence>
<evidence type="ECO:0000313" key="1">
    <source>
        <dbReference type="EMBL" id="KAG9494747.1"/>
    </source>
</evidence>
<name>A0A9P8D3P7_9HYPO</name>
<gene>
    <name evidence="1" type="ORF">J7337_013886</name>
</gene>
<dbReference type="Proteomes" id="UP000827133">
    <property type="component" value="Unassembled WGS sequence"/>
</dbReference>